<evidence type="ECO:0000259" key="1">
    <source>
        <dbReference type="Pfam" id="PF25794"/>
    </source>
</evidence>
<dbReference type="PANTHER" id="PTHR15600:SF42">
    <property type="entry name" value="SACSIN"/>
    <property type="match status" value="1"/>
</dbReference>
<proteinExistence type="predicted"/>
<dbReference type="Gene3D" id="3.30.565.10">
    <property type="entry name" value="Histidine kinase-like ATPase, C-terminal domain"/>
    <property type="match status" value="1"/>
</dbReference>
<evidence type="ECO:0000313" key="2">
    <source>
        <dbReference type="EMBL" id="RIB25733.1"/>
    </source>
</evidence>
<keyword evidence="3" id="KW-1185">Reference proteome</keyword>
<dbReference type="PANTHER" id="PTHR15600">
    <property type="entry name" value="SACSIN"/>
    <property type="match status" value="1"/>
</dbReference>
<dbReference type="Proteomes" id="UP000266673">
    <property type="component" value="Unassembled WGS sequence"/>
</dbReference>
<dbReference type="EMBL" id="QKWP01000164">
    <property type="protein sequence ID" value="RIB25733.1"/>
    <property type="molecule type" value="Genomic_DNA"/>
</dbReference>
<keyword evidence="2" id="KW-0808">Transferase</keyword>
<comment type="caution">
    <text evidence="2">The sequence shown here is derived from an EMBL/GenBank/DDBJ whole genome shotgun (WGS) entry which is preliminary data.</text>
</comment>
<dbReference type="NCBIfam" id="NF047352">
    <property type="entry name" value="P_loop_sacsin"/>
    <property type="match status" value="1"/>
</dbReference>
<evidence type="ECO:0000313" key="3">
    <source>
        <dbReference type="Proteomes" id="UP000266673"/>
    </source>
</evidence>
<dbReference type="GO" id="GO:0030544">
    <property type="term" value="F:Hsp70 protein binding"/>
    <property type="evidence" value="ECO:0007669"/>
    <property type="project" value="TreeGrafter"/>
</dbReference>
<dbReference type="InterPro" id="IPR036890">
    <property type="entry name" value="HATPase_C_sf"/>
</dbReference>
<dbReference type="InterPro" id="IPR052972">
    <property type="entry name" value="Sacsin_chaperone_reg"/>
</dbReference>
<accession>A0A397W0B8</accession>
<dbReference type="Pfam" id="PF25794">
    <property type="entry name" value="SACS"/>
    <property type="match status" value="1"/>
</dbReference>
<sequence length="264" mass="30599">MGSRINDLIKDFSTLAHTEISKNLANRLKLRNLSESLMEGSMFNFGQKEELTTRLKNILRDYNRKEIVFREFLHNADDAGARQFCVILDDSQYSTKYLLKPDTMNCWQGPAIWIYNDAQFSKEDFNSFCNLEKSSKQLQYDKIGKFGLGFNSSYHFTDLPQLISGCGFEVNYNKEFKGTLFRLPLRKTKSLISDVVDDIDKVKETLNIIKNDAMSELIFLRNDSTYVSFKDCVFVTKETPQAVVHLLDEQEYPAVLMETKHLED</sequence>
<organism evidence="2 3">
    <name type="scientific">Gigaspora rosea</name>
    <dbReference type="NCBI Taxonomy" id="44941"/>
    <lineage>
        <taxon>Eukaryota</taxon>
        <taxon>Fungi</taxon>
        <taxon>Fungi incertae sedis</taxon>
        <taxon>Mucoromycota</taxon>
        <taxon>Glomeromycotina</taxon>
        <taxon>Glomeromycetes</taxon>
        <taxon>Diversisporales</taxon>
        <taxon>Gigasporaceae</taxon>
        <taxon>Gigaspora</taxon>
    </lineage>
</organism>
<dbReference type="AlphaFoldDB" id="A0A397W0B8"/>
<dbReference type="InterPro" id="IPR058210">
    <property type="entry name" value="SACS/Nov_dom"/>
</dbReference>
<reference evidence="2 3" key="1">
    <citation type="submission" date="2018-06" db="EMBL/GenBank/DDBJ databases">
        <title>Comparative genomics reveals the genomic features of Rhizophagus irregularis, R. cerebriforme, R. diaphanum and Gigaspora rosea, and their symbiotic lifestyle signature.</title>
        <authorList>
            <person name="Morin E."/>
            <person name="San Clemente H."/>
            <person name="Chen E.C.H."/>
            <person name="De La Providencia I."/>
            <person name="Hainaut M."/>
            <person name="Kuo A."/>
            <person name="Kohler A."/>
            <person name="Murat C."/>
            <person name="Tang N."/>
            <person name="Roy S."/>
            <person name="Loubradou J."/>
            <person name="Henrissat B."/>
            <person name="Grigoriev I.V."/>
            <person name="Corradi N."/>
            <person name="Roux C."/>
            <person name="Martin F.M."/>
        </authorList>
    </citation>
    <scope>NUCLEOTIDE SEQUENCE [LARGE SCALE GENOMIC DNA]</scope>
    <source>
        <strain evidence="2 3">DAOM 194757</strain>
    </source>
</reference>
<dbReference type="OrthoDB" id="1262810at2759"/>
<name>A0A397W0B8_9GLOM</name>
<dbReference type="SUPFAM" id="SSF55874">
    <property type="entry name" value="ATPase domain of HSP90 chaperone/DNA topoisomerase II/histidine kinase"/>
    <property type="match status" value="1"/>
</dbReference>
<keyword evidence="2" id="KW-0418">Kinase</keyword>
<gene>
    <name evidence="2" type="ORF">C2G38_2273948</name>
</gene>
<feature type="domain" description="Sacsin/Nov" evidence="1">
    <location>
        <begin position="48"/>
        <end position="165"/>
    </location>
</feature>
<protein>
    <submittedName>
        <fullName evidence="2">Histidine kinase-like ATPase</fullName>
    </submittedName>
</protein>
<dbReference type="GO" id="GO:0016301">
    <property type="term" value="F:kinase activity"/>
    <property type="evidence" value="ECO:0007669"/>
    <property type="project" value="UniProtKB-KW"/>
</dbReference>